<evidence type="ECO:0000259" key="3">
    <source>
        <dbReference type="Pfam" id="PF22322"/>
    </source>
</evidence>
<feature type="domain" description="DUF6973" evidence="3">
    <location>
        <begin position="67"/>
        <end position="133"/>
    </location>
</feature>
<reference evidence="4 5" key="1">
    <citation type="journal article" date="2018" name="Nat. Ecol. Evol.">
        <title>Pezizomycetes genomes reveal the molecular basis of ectomycorrhizal truffle lifestyle.</title>
        <authorList>
            <person name="Murat C."/>
            <person name="Payen T."/>
            <person name="Noel B."/>
            <person name="Kuo A."/>
            <person name="Morin E."/>
            <person name="Chen J."/>
            <person name="Kohler A."/>
            <person name="Krizsan K."/>
            <person name="Balestrini R."/>
            <person name="Da Silva C."/>
            <person name="Montanini B."/>
            <person name="Hainaut M."/>
            <person name="Levati E."/>
            <person name="Barry K.W."/>
            <person name="Belfiori B."/>
            <person name="Cichocki N."/>
            <person name="Clum A."/>
            <person name="Dockter R.B."/>
            <person name="Fauchery L."/>
            <person name="Guy J."/>
            <person name="Iotti M."/>
            <person name="Le Tacon F."/>
            <person name="Lindquist E.A."/>
            <person name="Lipzen A."/>
            <person name="Malagnac F."/>
            <person name="Mello A."/>
            <person name="Molinier V."/>
            <person name="Miyauchi S."/>
            <person name="Poulain J."/>
            <person name="Riccioni C."/>
            <person name="Rubini A."/>
            <person name="Sitrit Y."/>
            <person name="Splivallo R."/>
            <person name="Traeger S."/>
            <person name="Wang M."/>
            <person name="Zifcakova L."/>
            <person name="Wipf D."/>
            <person name="Zambonelli A."/>
            <person name="Paolocci F."/>
            <person name="Nowrousian M."/>
            <person name="Ottonello S."/>
            <person name="Baldrian P."/>
            <person name="Spatafora J.W."/>
            <person name="Henrissat B."/>
            <person name="Nagy L.G."/>
            <person name="Aury J.M."/>
            <person name="Wincker P."/>
            <person name="Grigoriev I.V."/>
            <person name="Bonfante P."/>
            <person name="Martin F.M."/>
        </authorList>
    </citation>
    <scope>NUCLEOTIDE SEQUENCE [LARGE SCALE GENOMIC DNA]</scope>
    <source>
        <strain evidence="4 5">120613-1</strain>
    </source>
</reference>
<protein>
    <recommendedName>
        <fullName evidence="3">DUF6973 domain-containing protein</fullName>
    </recommendedName>
</protein>
<evidence type="ECO:0000256" key="2">
    <source>
        <dbReference type="SAM" id="SignalP"/>
    </source>
</evidence>
<dbReference type="AlphaFoldDB" id="A0A3N4K6B3"/>
<keyword evidence="2" id="KW-0732">Signal</keyword>
<dbReference type="OrthoDB" id="9991842at2759"/>
<feature type="signal peptide" evidence="2">
    <location>
        <begin position="1"/>
        <end position="20"/>
    </location>
</feature>
<feature type="region of interest" description="Disordered" evidence="1">
    <location>
        <begin position="129"/>
        <end position="148"/>
    </location>
</feature>
<organism evidence="4 5">
    <name type="scientific">Choiromyces venosus 120613-1</name>
    <dbReference type="NCBI Taxonomy" id="1336337"/>
    <lineage>
        <taxon>Eukaryota</taxon>
        <taxon>Fungi</taxon>
        <taxon>Dikarya</taxon>
        <taxon>Ascomycota</taxon>
        <taxon>Pezizomycotina</taxon>
        <taxon>Pezizomycetes</taxon>
        <taxon>Pezizales</taxon>
        <taxon>Tuberaceae</taxon>
        <taxon>Choiromyces</taxon>
    </lineage>
</organism>
<evidence type="ECO:0000313" key="4">
    <source>
        <dbReference type="EMBL" id="RPB03961.1"/>
    </source>
</evidence>
<evidence type="ECO:0000313" key="5">
    <source>
        <dbReference type="Proteomes" id="UP000276215"/>
    </source>
</evidence>
<dbReference type="InterPro" id="IPR054246">
    <property type="entry name" value="DUF6973"/>
</dbReference>
<dbReference type="Proteomes" id="UP000276215">
    <property type="component" value="Unassembled WGS sequence"/>
</dbReference>
<gene>
    <name evidence="4" type="ORF">L873DRAFT_39949</name>
</gene>
<keyword evidence="5" id="KW-1185">Reference proteome</keyword>
<name>A0A3N4K6B3_9PEZI</name>
<evidence type="ECO:0000256" key="1">
    <source>
        <dbReference type="SAM" id="MobiDB-lite"/>
    </source>
</evidence>
<dbReference type="EMBL" id="ML120360">
    <property type="protein sequence ID" value="RPB03961.1"/>
    <property type="molecule type" value="Genomic_DNA"/>
</dbReference>
<dbReference type="Pfam" id="PF22322">
    <property type="entry name" value="DUF6973"/>
    <property type="match status" value="1"/>
</dbReference>
<sequence>MKFISNISLILIAAVSSATALPVPADDLSNVFTGSWSSNSAQYRYCMMTTRWEGCFMAREHSYIARTATLHNGKGDAFVQCYWNARMTVEMGEDLAKRFADLHVGGGDGPAAEKEMDLANGAFGREIGEEAKSSGGGGEHVGVSMRGL</sequence>
<accession>A0A3N4K6B3</accession>
<feature type="chain" id="PRO_5018007682" description="DUF6973 domain-containing protein" evidence="2">
    <location>
        <begin position="21"/>
        <end position="148"/>
    </location>
</feature>
<proteinExistence type="predicted"/>